<protein>
    <recommendedName>
        <fullName evidence="3">PEGA domain-containing protein</fullName>
    </recommendedName>
</protein>
<gene>
    <name evidence="1" type="ORF">UY23_C0003G0007</name>
</gene>
<comment type="caution">
    <text evidence="1">The sequence shown here is derived from an EMBL/GenBank/DDBJ whole genome shotgun (WGS) entry which is preliminary data.</text>
</comment>
<organism evidence="1 2">
    <name type="scientific">Candidatus Jorgensenbacteria bacterium GW2011_GWA1_48_11</name>
    <dbReference type="NCBI Taxonomy" id="1618660"/>
    <lineage>
        <taxon>Bacteria</taxon>
        <taxon>Candidatus Joergenseniibacteriota</taxon>
    </lineage>
</organism>
<name>A0A0G1UAL9_9BACT</name>
<dbReference type="AlphaFoldDB" id="A0A0G1UAL9"/>
<reference evidence="1 2" key="1">
    <citation type="journal article" date="2015" name="Nature">
        <title>rRNA introns, odd ribosomes, and small enigmatic genomes across a large radiation of phyla.</title>
        <authorList>
            <person name="Brown C.T."/>
            <person name="Hug L.A."/>
            <person name="Thomas B.C."/>
            <person name="Sharon I."/>
            <person name="Castelle C.J."/>
            <person name="Singh A."/>
            <person name="Wilkins M.J."/>
            <person name="Williams K.H."/>
            <person name="Banfield J.F."/>
        </authorList>
    </citation>
    <scope>NUCLEOTIDE SEQUENCE [LARGE SCALE GENOMIC DNA]</scope>
</reference>
<dbReference type="Proteomes" id="UP000034956">
    <property type="component" value="Unassembled WGS sequence"/>
</dbReference>
<accession>A0A0G1UAL9</accession>
<proteinExistence type="predicted"/>
<evidence type="ECO:0000313" key="2">
    <source>
        <dbReference type="Proteomes" id="UP000034956"/>
    </source>
</evidence>
<sequence length="452" mass="50008">MEGMKARLRLIIFSAALLVFVLGGAYLVALAQGWIFDFSRLEIVKTGGLYLNFNPADAALKVNGKTMTVSRDFIGGGRLIKNLLPGDYKIDVSKNGYRSWQKNLPVRPGVVTAETHIKLWPDELKSENVSADSVSDFWLTSEGVVYKAPNDSLIFKNRAIKGQKAVLASPASNYIATSQDQNYFLTDLKNPASALNLSDIFNSLKQQTLHYPGFVPLKSVHFHPFSPDKLILATNASIYTLDLNKIGLSENLRGTNLTSVSLGSNAVFALDRGRAVLWVNLILGTVNAIDFGTSTRFQTLTVSPDGNHWLFTDENENLFLANSAQKPPLKISADIKSFSLSPDSKRVSLVNGTGALSVFFIETYDDDFHASASTTLTLDLPNSRTTTEWRWLNLPNHFLVLKDGNLIAGEIDPYLPLNFHTLTTGVKKYILNGSDLYMLNDSKELLKFYLNQ</sequence>
<dbReference type="SUPFAM" id="SSF82171">
    <property type="entry name" value="DPP6 N-terminal domain-like"/>
    <property type="match status" value="1"/>
</dbReference>
<evidence type="ECO:0000313" key="1">
    <source>
        <dbReference type="EMBL" id="KKU91169.1"/>
    </source>
</evidence>
<evidence type="ECO:0008006" key="3">
    <source>
        <dbReference type="Google" id="ProtNLM"/>
    </source>
</evidence>
<dbReference type="EMBL" id="LCPF01000003">
    <property type="protein sequence ID" value="KKU91169.1"/>
    <property type="molecule type" value="Genomic_DNA"/>
</dbReference>